<evidence type="ECO:0000313" key="4">
    <source>
        <dbReference type="Proteomes" id="UP000266743"/>
    </source>
</evidence>
<gene>
    <name evidence="3" type="ORF">DPX39_060036800</name>
</gene>
<evidence type="ECO:0000259" key="2">
    <source>
        <dbReference type="Pfam" id="PF26165"/>
    </source>
</evidence>
<feature type="region of interest" description="Disordered" evidence="1">
    <location>
        <begin position="137"/>
        <end position="163"/>
    </location>
</feature>
<reference evidence="3 4" key="1">
    <citation type="submission" date="2018-09" db="EMBL/GenBank/DDBJ databases">
        <title>whole genome sequence of T. equiperdum IVM-t1 strain.</title>
        <authorList>
            <person name="Suganuma K."/>
        </authorList>
    </citation>
    <scope>NUCLEOTIDE SEQUENCE [LARGE SCALE GENOMIC DNA]</scope>
    <source>
        <strain evidence="3 4">IVM-t1</strain>
    </source>
</reference>
<evidence type="ECO:0000256" key="1">
    <source>
        <dbReference type="SAM" id="MobiDB-lite"/>
    </source>
</evidence>
<dbReference type="InterPro" id="IPR058774">
    <property type="entry name" value="RESC7"/>
</dbReference>
<dbReference type="Proteomes" id="UP000266743">
    <property type="component" value="Chromosome 6"/>
</dbReference>
<proteinExistence type="predicted"/>
<dbReference type="EMBL" id="QSBY01000006">
    <property type="protein sequence ID" value="RHW72098.1"/>
    <property type="molecule type" value="Genomic_DNA"/>
</dbReference>
<feature type="domain" description="RNA-editing substrate-binding complex 7 protein" evidence="2">
    <location>
        <begin position="33"/>
        <end position="115"/>
    </location>
</feature>
<protein>
    <recommendedName>
        <fullName evidence="2">RNA-editing substrate-binding complex 7 protein domain-containing protein</fullName>
    </recommendedName>
</protein>
<dbReference type="AlphaFoldDB" id="A0A3L6L7E6"/>
<evidence type="ECO:0000313" key="3">
    <source>
        <dbReference type="EMBL" id="RHW72098.1"/>
    </source>
</evidence>
<dbReference type="Pfam" id="PF26165">
    <property type="entry name" value="RESC7"/>
    <property type="match status" value="1"/>
</dbReference>
<sequence length="163" mass="18348">MISLRGNIGLLTRRRHAVITLHSALELCGVTRYKSSLPNNALPARTAEALYSMEHYHKQCLNEDERRQVEVQAWEELMNLPDAAVEDASSSVVADILGSWCYFSKYWDRGIQGPNPSDSPEENNVKKVNVPLIAREFHRPHSPSTVDTAPPPRANPLDEVLDF</sequence>
<comment type="caution">
    <text evidence="3">The sequence shown here is derived from an EMBL/GenBank/DDBJ whole genome shotgun (WGS) entry which is preliminary data.</text>
</comment>
<organism evidence="3 4">
    <name type="scientific">Trypanosoma brucei equiperdum</name>
    <dbReference type="NCBI Taxonomy" id="630700"/>
    <lineage>
        <taxon>Eukaryota</taxon>
        <taxon>Discoba</taxon>
        <taxon>Euglenozoa</taxon>
        <taxon>Kinetoplastea</taxon>
        <taxon>Metakinetoplastina</taxon>
        <taxon>Trypanosomatida</taxon>
        <taxon>Trypanosomatidae</taxon>
        <taxon>Trypanosoma</taxon>
    </lineage>
</organism>
<accession>A0A3L6L7E6</accession>
<name>A0A3L6L7E6_9TRYP</name>
<dbReference type="CDD" id="cd23679">
    <property type="entry name" value="RESC7"/>
    <property type="match status" value="1"/>
</dbReference>